<evidence type="ECO:0008006" key="3">
    <source>
        <dbReference type="Google" id="ProtNLM"/>
    </source>
</evidence>
<evidence type="ECO:0000313" key="2">
    <source>
        <dbReference type="Proteomes" id="UP000800039"/>
    </source>
</evidence>
<dbReference type="InterPro" id="IPR025649">
    <property type="entry name" value="DUF4360"/>
</dbReference>
<dbReference type="AlphaFoldDB" id="A0A9P4LC49"/>
<dbReference type="PANTHER" id="PTHR38847">
    <property type="match status" value="1"/>
</dbReference>
<accession>A0A9P4LC49</accession>
<dbReference type="OrthoDB" id="152248at2759"/>
<reference evidence="1" key="1">
    <citation type="submission" date="2020-01" db="EMBL/GenBank/DDBJ databases">
        <authorList>
            <consortium name="DOE Joint Genome Institute"/>
            <person name="Haridas S."/>
            <person name="Albert R."/>
            <person name="Binder M."/>
            <person name="Bloem J."/>
            <person name="Labutti K."/>
            <person name="Salamov A."/>
            <person name="Andreopoulos B."/>
            <person name="Baker S.E."/>
            <person name="Barry K."/>
            <person name="Bills G."/>
            <person name="Bluhm B.H."/>
            <person name="Cannon C."/>
            <person name="Castanera R."/>
            <person name="Culley D.E."/>
            <person name="Daum C."/>
            <person name="Ezra D."/>
            <person name="Gonzalez J.B."/>
            <person name="Henrissat B."/>
            <person name="Kuo A."/>
            <person name="Liang C."/>
            <person name="Lipzen A."/>
            <person name="Lutzoni F."/>
            <person name="Magnuson J."/>
            <person name="Mondo S."/>
            <person name="Nolan M."/>
            <person name="Ohm R."/>
            <person name="Pangilinan J."/>
            <person name="Park H.-J."/>
            <person name="Ramirez L."/>
            <person name="Alfaro M."/>
            <person name="Sun H."/>
            <person name="Tritt A."/>
            <person name="Yoshinaga Y."/>
            <person name="Zwiers L.-H."/>
            <person name="Turgeon B.G."/>
            <person name="Goodwin S.B."/>
            <person name="Spatafora J.W."/>
            <person name="Crous P.W."/>
            <person name="Grigoriev I.V."/>
        </authorList>
    </citation>
    <scope>NUCLEOTIDE SEQUENCE</scope>
    <source>
        <strain evidence="1">CBS 394.84</strain>
    </source>
</reference>
<dbReference type="GeneID" id="63844791"/>
<keyword evidence="2" id="KW-1185">Reference proteome</keyword>
<evidence type="ECO:0000313" key="1">
    <source>
        <dbReference type="EMBL" id="KAF1849007.1"/>
    </source>
</evidence>
<dbReference type="Pfam" id="PF14273">
    <property type="entry name" value="DUF4360"/>
    <property type="match status" value="1"/>
</dbReference>
<feature type="non-terminal residue" evidence="1">
    <location>
        <position position="199"/>
    </location>
</feature>
<feature type="non-terminal residue" evidence="1">
    <location>
        <position position="1"/>
    </location>
</feature>
<comment type="caution">
    <text evidence="1">The sequence shown here is derived from an EMBL/GenBank/DDBJ whole genome shotgun (WGS) entry which is preliminary data.</text>
</comment>
<organism evidence="1 2">
    <name type="scientific">Cucurbitaria berberidis CBS 394.84</name>
    <dbReference type="NCBI Taxonomy" id="1168544"/>
    <lineage>
        <taxon>Eukaryota</taxon>
        <taxon>Fungi</taxon>
        <taxon>Dikarya</taxon>
        <taxon>Ascomycota</taxon>
        <taxon>Pezizomycotina</taxon>
        <taxon>Dothideomycetes</taxon>
        <taxon>Pleosporomycetidae</taxon>
        <taxon>Pleosporales</taxon>
        <taxon>Pleosporineae</taxon>
        <taxon>Cucurbitariaceae</taxon>
        <taxon>Cucurbitaria</taxon>
    </lineage>
</organism>
<dbReference type="PANTHER" id="PTHR38847:SF1">
    <property type="entry name" value="PSEUDOURIDINE SYNTHASE RSUA_RLUA-LIKE DOMAIN-CONTAINING PROTEIN"/>
    <property type="match status" value="1"/>
</dbReference>
<sequence length="199" mass="21168">LAALAVASPLVTNIERGDAPDVKDIRIKSVTVFGTGCPPGSVSGDVGENSTLIALTYAAYEAATGQGKSITDARKFCNVRVGLEYPAGWSYTVAKTVIRGYVNVPQKCSASLSALFYFSGSSEDAECSVTFPGGSNKRYTEETSVDALVWSRCGAKDRAGPLFNVNSDARVNCKDAGVLGVDTQDTKFEMQLLLQWKKC</sequence>
<proteinExistence type="predicted"/>
<protein>
    <recommendedName>
        <fullName evidence="3">Secreted protein</fullName>
    </recommendedName>
</protein>
<dbReference type="EMBL" id="ML976615">
    <property type="protein sequence ID" value="KAF1849007.1"/>
    <property type="molecule type" value="Genomic_DNA"/>
</dbReference>
<gene>
    <name evidence="1" type="ORF">K460DRAFT_268677</name>
</gene>
<dbReference type="RefSeq" id="XP_040791570.1">
    <property type="nucleotide sequence ID" value="XM_040927538.1"/>
</dbReference>
<name>A0A9P4LC49_9PLEO</name>
<dbReference type="Proteomes" id="UP000800039">
    <property type="component" value="Unassembled WGS sequence"/>
</dbReference>